<accession>A0A2G8KA75</accession>
<sequence length="177" mass="19158">MYYYFSKFPSDVISSLDSSEEDDSNDFTAGAYLLVEEEPVPPMILRVPRKRASVPASLPDVSTTSQDLSNGNNHKANTAMSLVVIPGNMNIPTEESFNSTGKIKENVVSLPGDVESVSNRLEDSEKPEETAAEDNPSKAKYVRVAIKEEPDDEEAVVIIVGTPGDGDGEDEGFEAPM</sequence>
<organism evidence="2 3">
    <name type="scientific">Stichopus japonicus</name>
    <name type="common">Sea cucumber</name>
    <dbReference type="NCBI Taxonomy" id="307972"/>
    <lineage>
        <taxon>Eukaryota</taxon>
        <taxon>Metazoa</taxon>
        <taxon>Echinodermata</taxon>
        <taxon>Eleutherozoa</taxon>
        <taxon>Echinozoa</taxon>
        <taxon>Holothuroidea</taxon>
        <taxon>Aspidochirotacea</taxon>
        <taxon>Aspidochirotida</taxon>
        <taxon>Stichopodidae</taxon>
        <taxon>Apostichopus</taxon>
    </lineage>
</organism>
<reference evidence="2 3" key="1">
    <citation type="journal article" date="2017" name="PLoS Biol.">
        <title>The sea cucumber genome provides insights into morphological evolution and visceral regeneration.</title>
        <authorList>
            <person name="Zhang X."/>
            <person name="Sun L."/>
            <person name="Yuan J."/>
            <person name="Sun Y."/>
            <person name="Gao Y."/>
            <person name="Zhang L."/>
            <person name="Li S."/>
            <person name="Dai H."/>
            <person name="Hamel J.F."/>
            <person name="Liu C."/>
            <person name="Yu Y."/>
            <person name="Liu S."/>
            <person name="Lin W."/>
            <person name="Guo K."/>
            <person name="Jin S."/>
            <person name="Xu P."/>
            <person name="Storey K.B."/>
            <person name="Huan P."/>
            <person name="Zhang T."/>
            <person name="Zhou Y."/>
            <person name="Zhang J."/>
            <person name="Lin C."/>
            <person name="Li X."/>
            <person name="Xing L."/>
            <person name="Huo D."/>
            <person name="Sun M."/>
            <person name="Wang L."/>
            <person name="Mercier A."/>
            <person name="Li F."/>
            <person name="Yang H."/>
            <person name="Xiang J."/>
        </authorList>
    </citation>
    <scope>NUCLEOTIDE SEQUENCE [LARGE SCALE GENOMIC DNA]</scope>
    <source>
        <strain evidence="2">Shaxun</strain>
        <tissue evidence="2">Muscle</tissue>
    </source>
</reference>
<name>A0A2G8KA75_STIJA</name>
<proteinExistence type="predicted"/>
<dbReference type="Proteomes" id="UP000230750">
    <property type="component" value="Unassembled WGS sequence"/>
</dbReference>
<evidence type="ECO:0000313" key="2">
    <source>
        <dbReference type="EMBL" id="PIK44873.1"/>
    </source>
</evidence>
<keyword evidence="3" id="KW-1185">Reference proteome</keyword>
<feature type="compositionally biased region" description="Basic and acidic residues" evidence="1">
    <location>
        <begin position="120"/>
        <end position="129"/>
    </location>
</feature>
<dbReference type="EMBL" id="MRZV01000747">
    <property type="protein sequence ID" value="PIK44873.1"/>
    <property type="molecule type" value="Genomic_DNA"/>
</dbReference>
<comment type="caution">
    <text evidence="2">The sequence shown here is derived from an EMBL/GenBank/DDBJ whole genome shotgun (WGS) entry which is preliminary data.</text>
</comment>
<gene>
    <name evidence="2" type="ORF">BSL78_18258</name>
</gene>
<dbReference type="AlphaFoldDB" id="A0A2G8KA75"/>
<feature type="region of interest" description="Disordered" evidence="1">
    <location>
        <begin position="114"/>
        <end position="139"/>
    </location>
</feature>
<evidence type="ECO:0000313" key="3">
    <source>
        <dbReference type="Proteomes" id="UP000230750"/>
    </source>
</evidence>
<evidence type="ECO:0000256" key="1">
    <source>
        <dbReference type="SAM" id="MobiDB-lite"/>
    </source>
</evidence>
<protein>
    <submittedName>
        <fullName evidence="2">Uncharacterized protein</fullName>
    </submittedName>
</protein>